<evidence type="ECO:0000313" key="1">
    <source>
        <dbReference type="EMBL" id="RKS73207.1"/>
    </source>
</evidence>
<dbReference type="AlphaFoldDB" id="A0A495QKT7"/>
<comment type="caution">
    <text evidence="1">The sequence shown here is derived from an EMBL/GenBank/DDBJ whole genome shotgun (WGS) entry which is preliminary data.</text>
</comment>
<organism evidence="1 2">
    <name type="scientific">Actinomadura pelletieri DSM 43383</name>
    <dbReference type="NCBI Taxonomy" id="1120940"/>
    <lineage>
        <taxon>Bacteria</taxon>
        <taxon>Bacillati</taxon>
        <taxon>Actinomycetota</taxon>
        <taxon>Actinomycetes</taxon>
        <taxon>Streptosporangiales</taxon>
        <taxon>Thermomonosporaceae</taxon>
        <taxon>Actinomadura</taxon>
    </lineage>
</organism>
<keyword evidence="2" id="KW-1185">Reference proteome</keyword>
<name>A0A495QKT7_9ACTN</name>
<protein>
    <submittedName>
        <fullName evidence="1">Uncharacterized protein</fullName>
    </submittedName>
</protein>
<sequence>MGLRTWPIAVDTVGGRARVYAYRPMPGETAVTEPERTHGPIRRLAADRAGGA</sequence>
<proteinExistence type="predicted"/>
<dbReference type="Proteomes" id="UP000274601">
    <property type="component" value="Unassembled WGS sequence"/>
</dbReference>
<reference evidence="1 2" key="1">
    <citation type="submission" date="2018-10" db="EMBL/GenBank/DDBJ databases">
        <title>Genomic Encyclopedia of Archaeal and Bacterial Type Strains, Phase II (KMG-II): from individual species to whole genera.</title>
        <authorList>
            <person name="Goeker M."/>
        </authorList>
    </citation>
    <scope>NUCLEOTIDE SEQUENCE [LARGE SCALE GENOMIC DNA]</scope>
    <source>
        <strain evidence="1 2">DSM 43383</strain>
    </source>
</reference>
<accession>A0A495QKT7</accession>
<gene>
    <name evidence="1" type="ORF">BZB76_3897</name>
</gene>
<dbReference type="EMBL" id="RBWU01000004">
    <property type="protein sequence ID" value="RKS73207.1"/>
    <property type="molecule type" value="Genomic_DNA"/>
</dbReference>
<evidence type="ECO:0000313" key="2">
    <source>
        <dbReference type="Proteomes" id="UP000274601"/>
    </source>
</evidence>